<evidence type="ECO:0000256" key="1">
    <source>
        <dbReference type="ARBA" id="ARBA00023125"/>
    </source>
</evidence>
<evidence type="ECO:0000256" key="3">
    <source>
        <dbReference type="SAM" id="MobiDB-lite"/>
    </source>
</evidence>
<dbReference type="InterPro" id="IPR001647">
    <property type="entry name" value="HTH_TetR"/>
</dbReference>
<dbReference type="SUPFAM" id="SSF46689">
    <property type="entry name" value="Homeodomain-like"/>
    <property type="match status" value="1"/>
</dbReference>
<dbReference type="Proteomes" id="UP000267164">
    <property type="component" value="Chromosome"/>
</dbReference>
<keyword evidence="1 2" id="KW-0238">DNA-binding</keyword>
<protein>
    <submittedName>
        <fullName evidence="5">TetR/AcrR family transcriptional regulator</fullName>
    </submittedName>
</protein>
<dbReference type="Pfam" id="PF00440">
    <property type="entry name" value="TetR_N"/>
    <property type="match status" value="1"/>
</dbReference>
<evidence type="ECO:0000313" key="6">
    <source>
        <dbReference type="Proteomes" id="UP000267164"/>
    </source>
</evidence>
<dbReference type="GO" id="GO:0003700">
    <property type="term" value="F:DNA-binding transcription factor activity"/>
    <property type="evidence" value="ECO:0007669"/>
    <property type="project" value="TreeGrafter"/>
</dbReference>
<dbReference type="EMBL" id="CP032568">
    <property type="protein sequence ID" value="AYF74887.1"/>
    <property type="molecule type" value="Genomic_DNA"/>
</dbReference>
<reference evidence="5 6" key="1">
    <citation type="submission" date="2018-09" db="EMBL/GenBank/DDBJ databases">
        <title>Nocardia yunnanensis sp. nov., an actinomycete isolated from a soil sample.</title>
        <authorList>
            <person name="Zhang J."/>
        </authorList>
    </citation>
    <scope>NUCLEOTIDE SEQUENCE [LARGE SCALE GENOMIC DNA]</scope>
    <source>
        <strain evidence="5 6">CFHS0054</strain>
    </source>
</reference>
<evidence type="ECO:0000256" key="2">
    <source>
        <dbReference type="PROSITE-ProRule" id="PRU00335"/>
    </source>
</evidence>
<dbReference type="InterPro" id="IPR009057">
    <property type="entry name" value="Homeodomain-like_sf"/>
</dbReference>
<feature type="domain" description="HTH tetR-type" evidence="4">
    <location>
        <begin position="22"/>
        <end position="82"/>
    </location>
</feature>
<feature type="region of interest" description="Disordered" evidence="3">
    <location>
        <begin position="1"/>
        <end position="23"/>
    </location>
</feature>
<accession>A0A386ZC53</accession>
<dbReference type="Gene3D" id="1.10.357.10">
    <property type="entry name" value="Tetracycline Repressor, domain 2"/>
    <property type="match status" value="1"/>
</dbReference>
<dbReference type="GO" id="GO:0000976">
    <property type="term" value="F:transcription cis-regulatory region binding"/>
    <property type="evidence" value="ECO:0007669"/>
    <property type="project" value="TreeGrafter"/>
</dbReference>
<dbReference type="InterPro" id="IPR050109">
    <property type="entry name" value="HTH-type_TetR-like_transc_reg"/>
</dbReference>
<keyword evidence="6" id="KW-1185">Reference proteome</keyword>
<dbReference type="PROSITE" id="PS50977">
    <property type="entry name" value="HTH_TETR_2"/>
    <property type="match status" value="1"/>
</dbReference>
<dbReference type="RefSeq" id="WP_120736859.1">
    <property type="nucleotide sequence ID" value="NZ_CP032568.1"/>
</dbReference>
<dbReference type="PANTHER" id="PTHR30055:SF226">
    <property type="entry name" value="HTH-TYPE TRANSCRIPTIONAL REGULATOR PKSA"/>
    <property type="match status" value="1"/>
</dbReference>
<name>A0A386ZC53_9NOCA</name>
<evidence type="ECO:0000259" key="4">
    <source>
        <dbReference type="PROSITE" id="PS50977"/>
    </source>
</evidence>
<evidence type="ECO:0000313" key="5">
    <source>
        <dbReference type="EMBL" id="AYF74887.1"/>
    </source>
</evidence>
<proteinExistence type="predicted"/>
<dbReference type="KEGG" id="nyu:D7D52_14580"/>
<dbReference type="AlphaFoldDB" id="A0A386ZC53"/>
<dbReference type="PRINTS" id="PR00455">
    <property type="entry name" value="HTHTETR"/>
</dbReference>
<dbReference type="PANTHER" id="PTHR30055">
    <property type="entry name" value="HTH-TYPE TRANSCRIPTIONAL REGULATOR RUTR"/>
    <property type="match status" value="1"/>
</dbReference>
<feature type="DNA-binding region" description="H-T-H motif" evidence="2">
    <location>
        <begin position="45"/>
        <end position="64"/>
    </location>
</feature>
<sequence length="217" mass="23639">MSNTGQTIAKRRPRRTQEERSAETQQRVLAATIECLLEFGYGGTTTHRVAARAGVTRGALLHHFPSRTDLVAAAVRFLAVRRAEEALAEFGRIGEGQHAIEQAIDLLWAVHQGPLFTAAIELLVAARTDPELAAEMRKVEPIVLGTMTTTAATLAPEGVDPQIAIELALTAKDAIQGMLVNCYADADRERAQTRWPRLRRHLLSMMTAELAVPAAAE</sequence>
<organism evidence="5 6">
    <name type="scientific">Nocardia yunnanensis</name>
    <dbReference type="NCBI Taxonomy" id="2382165"/>
    <lineage>
        <taxon>Bacteria</taxon>
        <taxon>Bacillati</taxon>
        <taxon>Actinomycetota</taxon>
        <taxon>Actinomycetes</taxon>
        <taxon>Mycobacteriales</taxon>
        <taxon>Nocardiaceae</taxon>
        <taxon>Nocardia</taxon>
    </lineage>
</organism>
<gene>
    <name evidence="5" type="ORF">D7D52_14580</name>
</gene>
<dbReference type="OrthoDB" id="4538622at2"/>